<dbReference type="InterPro" id="IPR027275">
    <property type="entry name" value="PRC-brl_dom"/>
</dbReference>
<dbReference type="SUPFAM" id="SSF50346">
    <property type="entry name" value="PRC-barrel domain"/>
    <property type="match status" value="1"/>
</dbReference>
<organism evidence="2 3">
    <name type="scientific">Tepidibacillus decaturensis</name>
    <dbReference type="NCBI Taxonomy" id="1413211"/>
    <lineage>
        <taxon>Bacteria</taxon>
        <taxon>Bacillati</taxon>
        <taxon>Bacillota</taxon>
        <taxon>Bacilli</taxon>
        <taxon>Bacillales</taxon>
        <taxon>Bacillaceae</taxon>
        <taxon>Tepidibacillus</taxon>
    </lineage>
</organism>
<protein>
    <recommendedName>
        <fullName evidence="1">PRC-barrel domain-containing protein</fullName>
    </recommendedName>
</protein>
<evidence type="ECO:0000313" key="3">
    <source>
        <dbReference type="Proteomes" id="UP000070352"/>
    </source>
</evidence>
<dbReference type="InterPro" id="IPR011033">
    <property type="entry name" value="PRC_barrel-like_sf"/>
</dbReference>
<proteinExistence type="predicted"/>
<accession>A0A135L3G4</accession>
<keyword evidence="3" id="KW-1185">Reference proteome</keyword>
<dbReference type="Gene3D" id="2.30.30.240">
    <property type="entry name" value="PRC-barrel domain"/>
    <property type="match status" value="1"/>
</dbReference>
<evidence type="ECO:0000313" key="2">
    <source>
        <dbReference type="EMBL" id="KXG43437.1"/>
    </source>
</evidence>
<dbReference type="EMBL" id="LSKU01000001">
    <property type="protein sequence ID" value="KXG43437.1"/>
    <property type="molecule type" value="Genomic_DNA"/>
</dbReference>
<dbReference type="PANTHER" id="PTHR40061:SF1">
    <property type="entry name" value="SPORULATION PROTEIN YLMC-RELATED"/>
    <property type="match status" value="1"/>
</dbReference>
<dbReference type="NCBIfam" id="TIGR02888">
    <property type="entry name" value="spore_YlmC_YmxH"/>
    <property type="match status" value="1"/>
</dbReference>
<feature type="domain" description="PRC-barrel" evidence="1">
    <location>
        <begin position="1"/>
        <end position="76"/>
    </location>
</feature>
<dbReference type="Pfam" id="PF05239">
    <property type="entry name" value="PRC"/>
    <property type="match status" value="1"/>
</dbReference>
<dbReference type="AlphaFoldDB" id="A0A135L3G4"/>
<comment type="caution">
    <text evidence="2">The sequence shown here is derived from an EMBL/GenBank/DDBJ whole genome shotgun (WGS) entry which is preliminary data.</text>
</comment>
<evidence type="ECO:0000259" key="1">
    <source>
        <dbReference type="Pfam" id="PF05239"/>
    </source>
</evidence>
<dbReference type="STRING" id="1413211.U473_04970"/>
<dbReference type="PANTHER" id="PTHR40061">
    <property type="entry name" value="SPORULATION PROTEIN YLMC-RELATED"/>
    <property type="match status" value="1"/>
</dbReference>
<gene>
    <name evidence="2" type="ORF">U473_04970</name>
</gene>
<dbReference type="InterPro" id="IPR014238">
    <property type="entry name" value="Spore_YlmC/YmxH"/>
</dbReference>
<sequence>MRFSELNGKEIIDLSSGERIGTVGHTELIIDPNSGEIEAMVLPKTSFLNIGKQKEEVYIPWNAIRKIGPEMIIVEKKARVKSYE</sequence>
<reference evidence="2 3" key="1">
    <citation type="submission" date="2016-02" db="EMBL/GenBank/DDBJ databases">
        <title>Draft Genome for Tepidibacillus decaturensis nov. sp. Strain Z9, an Anaerobic, Moderately Thermophilic and Heterotrophic Bacterium from Deep Subsurface of the Illinois Basin, USA.</title>
        <authorList>
            <person name="Dong Y."/>
            <person name="Chang J.Y."/>
            <person name="Sanford R."/>
            <person name="Fouke B.W."/>
        </authorList>
    </citation>
    <scope>NUCLEOTIDE SEQUENCE [LARGE SCALE GENOMIC DNA]</scope>
    <source>
        <strain evidence="2 3">Z9</strain>
    </source>
</reference>
<dbReference type="OrthoDB" id="2468688at2"/>
<name>A0A135L3G4_9BACI</name>
<dbReference type="RefSeq" id="WP_068723942.1">
    <property type="nucleotide sequence ID" value="NZ_LSKU01000001.1"/>
</dbReference>
<dbReference type="Proteomes" id="UP000070352">
    <property type="component" value="Unassembled WGS sequence"/>
</dbReference>